<sequence>MNTIDQDLGSPDAAEAPAEQVVAEASAEFEPAAPAAIWSMRLTALLLALLFASGPMIAVLVLVGAYSAWADYLVLGLIALLALRLAWRYAAARHRRFRFRLDGRGLEIHRGVIWHSEIRVLRSRVQHTDLSHGPLERRLGLASLLIHTAGTDNATIRLAGLAEARARAVRDALLEGHDERL</sequence>
<proteinExistence type="predicted"/>
<dbReference type="RefSeq" id="WP_192030902.1">
    <property type="nucleotide sequence ID" value="NZ_JACYTR010000053.1"/>
</dbReference>
<dbReference type="AlphaFoldDB" id="A0AAW3ZSP3"/>
<dbReference type="Proteomes" id="UP000613768">
    <property type="component" value="Unassembled WGS sequence"/>
</dbReference>
<dbReference type="PANTHER" id="PTHR34473">
    <property type="entry name" value="UPF0699 TRANSMEMBRANE PROTEIN YDBS"/>
    <property type="match status" value="1"/>
</dbReference>
<gene>
    <name evidence="3" type="ORF">IFO71_17195</name>
</gene>
<keyword evidence="1" id="KW-0472">Membrane</keyword>
<feature type="transmembrane region" description="Helical" evidence="1">
    <location>
        <begin position="44"/>
        <end position="66"/>
    </location>
</feature>
<keyword evidence="1" id="KW-0812">Transmembrane</keyword>
<evidence type="ECO:0000256" key="1">
    <source>
        <dbReference type="SAM" id="Phobius"/>
    </source>
</evidence>
<evidence type="ECO:0000313" key="4">
    <source>
        <dbReference type="Proteomes" id="UP000613768"/>
    </source>
</evidence>
<keyword evidence="4" id="KW-1185">Reference proteome</keyword>
<dbReference type="InterPro" id="IPR005182">
    <property type="entry name" value="YdbS-like_PH"/>
</dbReference>
<feature type="domain" description="YdbS-like PH" evidence="2">
    <location>
        <begin position="95"/>
        <end position="172"/>
    </location>
</feature>
<feature type="transmembrane region" description="Helical" evidence="1">
    <location>
        <begin position="72"/>
        <end position="90"/>
    </location>
</feature>
<keyword evidence="1" id="KW-1133">Transmembrane helix</keyword>
<evidence type="ECO:0000259" key="2">
    <source>
        <dbReference type="Pfam" id="PF03703"/>
    </source>
</evidence>
<comment type="caution">
    <text evidence="3">The sequence shown here is derived from an EMBL/GenBank/DDBJ whole genome shotgun (WGS) entry which is preliminary data.</text>
</comment>
<name>A0AAW3ZSP3_9GAMM</name>
<protein>
    <submittedName>
        <fullName evidence="3">PH domain-containing protein</fullName>
    </submittedName>
</protein>
<accession>A0AAW3ZSP3</accession>
<evidence type="ECO:0000313" key="3">
    <source>
        <dbReference type="EMBL" id="MBD8527482.1"/>
    </source>
</evidence>
<organism evidence="3 4">
    <name type="scientific">Pseudomarimonas arenosa</name>
    <dbReference type="NCBI Taxonomy" id="2774145"/>
    <lineage>
        <taxon>Bacteria</taxon>
        <taxon>Pseudomonadati</taxon>
        <taxon>Pseudomonadota</taxon>
        <taxon>Gammaproteobacteria</taxon>
        <taxon>Lysobacterales</taxon>
        <taxon>Lysobacteraceae</taxon>
        <taxon>Pseudomarimonas</taxon>
    </lineage>
</organism>
<dbReference type="EMBL" id="JACYTR010000053">
    <property type="protein sequence ID" value="MBD8527482.1"/>
    <property type="molecule type" value="Genomic_DNA"/>
</dbReference>
<reference evidence="3 4" key="1">
    <citation type="submission" date="2020-09" db="EMBL/GenBank/DDBJ databases">
        <title>Pseudoxanthomonas sp. CAU 1598 isolated from sand of Yaerae Beach.</title>
        <authorList>
            <person name="Kim W."/>
        </authorList>
    </citation>
    <scope>NUCLEOTIDE SEQUENCE [LARGE SCALE GENOMIC DNA]</scope>
    <source>
        <strain evidence="3 4">CAU 1598</strain>
    </source>
</reference>
<dbReference type="Pfam" id="PF03703">
    <property type="entry name" value="bPH_2"/>
    <property type="match status" value="1"/>
</dbReference>
<dbReference type="PANTHER" id="PTHR34473:SF3">
    <property type="entry name" value="TRANSMEMBRANE PROTEIN-RELATED"/>
    <property type="match status" value="1"/>
</dbReference>